<gene>
    <name evidence="1" type="ORF">GCM10009564_18440</name>
</gene>
<organism evidence="1 2">
    <name type="scientific">Streptomyces thermogriseus</name>
    <dbReference type="NCBI Taxonomy" id="75292"/>
    <lineage>
        <taxon>Bacteria</taxon>
        <taxon>Bacillati</taxon>
        <taxon>Actinomycetota</taxon>
        <taxon>Actinomycetes</taxon>
        <taxon>Kitasatosporales</taxon>
        <taxon>Streptomycetaceae</taxon>
        <taxon>Streptomyces</taxon>
    </lineage>
</organism>
<reference evidence="1 2" key="1">
    <citation type="journal article" date="2019" name="Int. J. Syst. Evol. Microbiol.">
        <title>The Global Catalogue of Microorganisms (GCM) 10K type strain sequencing project: providing services to taxonomists for standard genome sequencing and annotation.</title>
        <authorList>
            <consortium name="The Broad Institute Genomics Platform"/>
            <consortium name="The Broad Institute Genome Sequencing Center for Infectious Disease"/>
            <person name="Wu L."/>
            <person name="Ma J."/>
        </authorList>
    </citation>
    <scope>NUCLEOTIDE SEQUENCE [LARGE SCALE GENOMIC DNA]</scope>
    <source>
        <strain evidence="1 2">JCM 11269</strain>
    </source>
</reference>
<name>A0ABN1SXD4_9ACTN</name>
<sequence>MPDERVALPQLHRRLRAVVVQQAQLYTVRGLREDREIGAGTVVRGTEWIRLSRPDLHGYDSFRCAAPLVYLGLESPRKGDAHR</sequence>
<proteinExistence type="predicted"/>
<evidence type="ECO:0000313" key="2">
    <source>
        <dbReference type="Proteomes" id="UP001501072"/>
    </source>
</evidence>
<protein>
    <submittedName>
        <fullName evidence="1">Uncharacterized protein</fullName>
    </submittedName>
</protein>
<comment type="caution">
    <text evidence="1">The sequence shown here is derived from an EMBL/GenBank/DDBJ whole genome shotgun (WGS) entry which is preliminary data.</text>
</comment>
<dbReference type="EMBL" id="BAAAHU010000015">
    <property type="protein sequence ID" value="GAA1007752.1"/>
    <property type="molecule type" value="Genomic_DNA"/>
</dbReference>
<dbReference type="Proteomes" id="UP001501072">
    <property type="component" value="Unassembled WGS sequence"/>
</dbReference>
<accession>A0ABN1SXD4</accession>
<evidence type="ECO:0000313" key="1">
    <source>
        <dbReference type="EMBL" id="GAA1007752.1"/>
    </source>
</evidence>
<keyword evidence="2" id="KW-1185">Reference proteome</keyword>